<evidence type="ECO:0000313" key="3">
    <source>
        <dbReference type="Proteomes" id="UP000266723"/>
    </source>
</evidence>
<name>A0ABQ7AIG3_BRACR</name>
<evidence type="ECO:0000256" key="1">
    <source>
        <dbReference type="SAM" id="Phobius"/>
    </source>
</evidence>
<dbReference type="Proteomes" id="UP000266723">
    <property type="component" value="Unassembled WGS sequence"/>
</dbReference>
<proteinExistence type="predicted"/>
<reference evidence="2 3" key="1">
    <citation type="journal article" date="2020" name="BMC Genomics">
        <title>Intraspecific diversification of the crop wild relative Brassica cretica Lam. using demographic model selection.</title>
        <authorList>
            <person name="Kioukis A."/>
            <person name="Michalopoulou V.A."/>
            <person name="Briers L."/>
            <person name="Pirintsos S."/>
            <person name="Studholme D.J."/>
            <person name="Pavlidis P."/>
            <person name="Sarris P.F."/>
        </authorList>
    </citation>
    <scope>NUCLEOTIDE SEQUENCE [LARGE SCALE GENOMIC DNA]</scope>
    <source>
        <strain evidence="3">cv. PFS-1207/04</strain>
    </source>
</reference>
<gene>
    <name evidence="2" type="ORF">DY000_02053662</name>
</gene>
<feature type="transmembrane region" description="Helical" evidence="1">
    <location>
        <begin position="6"/>
        <end position="26"/>
    </location>
</feature>
<keyword evidence="1" id="KW-0812">Transmembrane</keyword>
<protein>
    <submittedName>
        <fullName evidence="2">Uncharacterized protein</fullName>
    </submittedName>
</protein>
<organism evidence="2 3">
    <name type="scientific">Brassica cretica</name>
    <name type="common">Mustard</name>
    <dbReference type="NCBI Taxonomy" id="69181"/>
    <lineage>
        <taxon>Eukaryota</taxon>
        <taxon>Viridiplantae</taxon>
        <taxon>Streptophyta</taxon>
        <taxon>Embryophyta</taxon>
        <taxon>Tracheophyta</taxon>
        <taxon>Spermatophyta</taxon>
        <taxon>Magnoliopsida</taxon>
        <taxon>eudicotyledons</taxon>
        <taxon>Gunneridae</taxon>
        <taxon>Pentapetalae</taxon>
        <taxon>rosids</taxon>
        <taxon>malvids</taxon>
        <taxon>Brassicales</taxon>
        <taxon>Brassicaceae</taxon>
        <taxon>Brassiceae</taxon>
        <taxon>Brassica</taxon>
    </lineage>
</organism>
<keyword evidence="1" id="KW-1133">Transmembrane helix</keyword>
<evidence type="ECO:0000313" key="2">
    <source>
        <dbReference type="EMBL" id="KAF3497400.1"/>
    </source>
</evidence>
<comment type="caution">
    <text evidence="2">The sequence shown here is derived from an EMBL/GenBank/DDBJ whole genome shotgun (WGS) entry which is preliminary data.</text>
</comment>
<accession>A0ABQ7AIG3</accession>
<sequence length="131" mass="14440">MFYCFFHIALPSLFAAPCISLLLAFARRTRELKPLLLLSLTSAPLITRSPPLASEKISNNLPIPISKAPQHNSFIAASPLGPVAQHLPQPLAFPFCPKVLESLICPTFVKGPNFRSWEPKTTLSPSQHQQL</sequence>
<keyword evidence="3" id="KW-1185">Reference proteome</keyword>
<keyword evidence="1" id="KW-0472">Membrane</keyword>
<dbReference type="EMBL" id="QGKV02002055">
    <property type="protein sequence ID" value="KAF3497400.1"/>
    <property type="molecule type" value="Genomic_DNA"/>
</dbReference>